<dbReference type="Gene3D" id="3.40.970.40">
    <property type="entry name" value="fibrinogen binding protein from staphylococcus aureus domain like"/>
    <property type="match status" value="1"/>
</dbReference>
<reference evidence="5 6" key="1">
    <citation type="submission" date="2014-08" db="EMBL/GenBank/DDBJ databases">
        <title>Genome sequence of Tetragenococcus muriaticus.</title>
        <authorList>
            <person name="Chuea-nongthon C."/>
            <person name="Rodtong S."/>
            <person name="Yongsawatdigul J."/>
            <person name="Steele J.L."/>
            <person name="Liu X.-y."/>
            <person name="Speers J."/>
            <person name="Glasner J.D."/>
            <person name="Neeno-Eckwall E.C."/>
        </authorList>
    </citation>
    <scope>NUCLEOTIDE SEQUENCE [LARGE SCALE GENOMIC DNA]</scope>
    <source>
        <strain evidence="5 6">3MR10-3</strain>
    </source>
</reference>
<dbReference type="GO" id="GO:0019843">
    <property type="term" value="F:rRNA binding"/>
    <property type="evidence" value="ECO:0007669"/>
    <property type="project" value="UniProtKB-KW"/>
</dbReference>
<sequence length="316" mass="36856">MSFDGIFTHLIVKELTDQLQNGRVQKIQQPYEHEIVLIIRANRQNHKLLLSANPNYARIQLTQVQYDNPSTPPNFALMLRKYLEGAHLQSIEQVKNDRIVYFTFSHRDELGDLENIVLVAELMGRHSTILLLNQSNGKILDAVKHIGLSQNTYRTLLPGAKYIAPPQQEVLDPFTADNTQIFDRISTLPVLDGKALQSQFQGLGRDTANELAFRLNEKPNEKMTVWKEFFTELTQNIQPTYLKTEKKEFFTPIFYRHLETQQTKVNSYTTLSELLDAYYWDKAERDRVKEQGNVLIKRVENEIKRNKTKLKKEKKH</sequence>
<evidence type="ECO:0000313" key="5">
    <source>
        <dbReference type="EMBL" id="KFN91042.1"/>
    </source>
</evidence>
<evidence type="ECO:0000256" key="2">
    <source>
        <dbReference type="ARBA" id="ARBA00022730"/>
    </source>
</evidence>
<keyword evidence="2" id="KW-0699">rRNA-binding</keyword>
<evidence type="ECO:0000256" key="3">
    <source>
        <dbReference type="ARBA" id="ARBA00022884"/>
    </source>
</evidence>
<dbReference type="AlphaFoldDB" id="A0A091C4L2"/>
<dbReference type="GO" id="GO:0072344">
    <property type="term" value="P:rescue of stalled ribosome"/>
    <property type="evidence" value="ECO:0007669"/>
    <property type="project" value="TreeGrafter"/>
</dbReference>
<dbReference type="PATRIC" id="fig|1302648.3.peg.1165"/>
<keyword evidence="3" id="KW-0694">RNA-binding</keyword>
<organism evidence="5 6">
    <name type="scientific">Tetragenococcus muriaticus 3MR10-3</name>
    <dbReference type="NCBI Taxonomy" id="1302648"/>
    <lineage>
        <taxon>Bacteria</taxon>
        <taxon>Bacillati</taxon>
        <taxon>Bacillota</taxon>
        <taxon>Bacilli</taxon>
        <taxon>Lactobacillales</taxon>
        <taxon>Enterococcaceae</taxon>
        <taxon>Tetragenococcus</taxon>
    </lineage>
</organism>
<dbReference type="Proteomes" id="UP000029381">
    <property type="component" value="Unassembled WGS sequence"/>
</dbReference>
<keyword evidence="1" id="KW-0820">tRNA-binding</keyword>
<comment type="caution">
    <text evidence="5">The sequence shown here is derived from an EMBL/GenBank/DDBJ whole genome shotgun (WGS) entry which is preliminary data.</text>
</comment>
<dbReference type="PANTHER" id="PTHR15239">
    <property type="entry name" value="NUCLEAR EXPORT MEDIATOR FACTOR NEMF"/>
    <property type="match status" value="1"/>
</dbReference>
<dbReference type="FunFam" id="2.30.310.10:FF:000004">
    <property type="entry name" value="Fibronectin-binding protein A"/>
    <property type="match status" value="1"/>
</dbReference>
<evidence type="ECO:0000313" key="6">
    <source>
        <dbReference type="Proteomes" id="UP000029381"/>
    </source>
</evidence>
<accession>A0A091C4L2</accession>
<gene>
    <name evidence="5" type="ORF">TMU3MR103_1198</name>
</gene>
<dbReference type="Gene3D" id="2.30.310.10">
    <property type="entry name" value="ibrinogen binding protein from staphylococcus aureus domain"/>
    <property type="match status" value="1"/>
</dbReference>
<dbReference type="InterPro" id="IPR051608">
    <property type="entry name" value="RQC_Subunit_NEMF"/>
</dbReference>
<dbReference type="GO" id="GO:1990112">
    <property type="term" value="C:RQC complex"/>
    <property type="evidence" value="ECO:0007669"/>
    <property type="project" value="TreeGrafter"/>
</dbReference>
<dbReference type="PANTHER" id="PTHR15239:SF6">
    <property type="entry name" value="RIBOSOME QUALITY CONTROL COMPLEX SUBUNIT NEMF"/>
    <property type="match status" value="1"/>
</dbReference>
<keyword evidence="6" id="KW-1185">Reference proteome</keyword>
<protein>
    <submittedName>
        <fullName evidence="5">Fibronectin/fibrinogen-binding protein</fullName>
    </submittedName>
</protein>
<name>A0A091C4L2_9ENTE</name>
<dbReference type="EMBL" id="JPVT01000117">
    <property type="protein sequence ID" value="KFN91042.1"/>
    <property type="molecule type" value="Genomic_DNA"/>
</dbReference>
<dbReference type="GO" id="GO:0043023">
    <property type="term" value="F:ribosomal large subunit binding"/>
    <property type="evidence" value="ECO:0007669"/>
    <property type="project" value="TreeGrafter"/>
</dbReference>
<evidence type="ECO:0000256" key="1">
    <source>
        <dbReference type="ARBA" id="ARBA00022555"/>
    </source>
</evidence>
<dbReference type="Pfam" id="PF05833">
    <property type="entry name" value="NFACT_N"/>
    <property type="match status" value="1"/>
</dbReference>
<proteinExistence type="predicted"/>
<evidence type="ECO:0000256" key="4">
    <source>
        <dbReference type="ARBA" id="ARBA00022917"/>
    </source>
</evidence>
<keyword evidence="4" id="KW-0648">Protein biosynthesis</keyword>
<dbReference type="GO" id="GO:0000049">
    <property type="term" value="F:tRNA binding"/>
    <property type="evidence" value="ECO:0007669"/>
    <property type="project" value="UniProtKB-KW"/>
</dbReference>